<dbReference type="InterPro" id="IPR043504">
    <property type="entry name" value="Peptidase_S1_PA_chymotrypsin"/>
</dbReference>
<sequence length="455" mass="50179">GIAPGNCVKCDTIPKDNVHEEMYKCTDSVELLCRANMEASALIIFSFLLFPYALSEEGEKEVYHDPPSFPSTDWHGGRHPPTCGTRKQLSPGQSFPIVSVNRPERHDHYSFCSWRFKCSEDMALQCSSFQLPQSRGCRESAFVYNGRRLWNNADNHTTDNHTTDNHTTDNHTTDNHRAHNHTDDTLLGYLYGKRYVGIQAANETDLDRIIGGTPVPNQGKYPWMIHMTDLSFFCGGSLINDRYVLTAAHCIGSKRVPSTKTFFVTLGDLDRSTTSESESVQIKATAIVFPTWDPNNFSKDDIALLKLETPVDFQRFPHIRPICLSSSAIPVAGETVTVAGWGRTNEGGTTGPVSEKLMETTLQVISEDTCRGFFGSIITNNIVCAQQAGRDICQGDSGGPLMQKTATGFYQCVGVNSFVATGCLSQFGGGFTKTANYVDSFIKANTQDAVWCSVP</sequence>
<evidence type="ECO:0000256" key="3">
    <source>
        <dbReference type="SAM" id="MobiDB-lite"/>
    </source>
</evidence>
<dbReference type="PANTHER" id="PTHR24252:SF7">
    <property type="entry name" value="HYALIN"/>
    <property type="match status" value="1"/>
</dbReference>
<proteinExistence type="predicted"/>
<keyword evidence="2" id="KW-0645">Protease</keyword>
<dbReference type="AlphaFoldDB" id="A0A7R9FS71"/>
<dbReference type="EMBL" id="LR904989">
    <property type="protein sequence ID" value="CAD7253217.1"/>
    <property type="molecule type" value="Genomic_DNA"/>
</dbReference>
<protein>
    <recommendedName>
        <fullName evidence="4">Peptidase S1 domain-containing protein</fullName>
    </recommendedName>
</protein>
<dbReference type="EMBL" id="CAJPEV010005472">
    <property type="protein sequence ID" value="CAG0903193.1"/>
    <property type="molecule type" value="Genomic_DNA"/>
</dbReference>
<keyword evidence="6" id="KW-1185">Reference proteome</keyword>
<dbReference type="PROSITE" id="PS00134">
    <property type="entry name" value="TRYPSIN_HIS"/>
    <property type="match status" value="1"/>
</dbReference>
<dbReference type="InterPro" id="IPR001314">
    <property type="entry name" value="Peptidase_S1A"/>
</dbReference>
<feature type="region of interest" description="Disordered" evidence="3">
    <location>
        <begin position="153"/>
        <end position="179"/>
    </location>
</feature>
<feature type="region of interest" description="Disordered" evidence="3">
    <location>
        <begin position="63"/>
        <end position="93"/>
    </location>
</feature>
<evidence type="ECO:0000259" key="4">
    <source>
        <dbReference type="PROSITE" id="PS50240"/>
    </source>
</evidence>
<dbReference type="Pfam" id="PF00089">
    <property type="entry name" value="Trypsin"/>
    <property type="match status" value="1"/>
</dbReference>
<feature type="compositionally biased region" description="Basic and acidic residues" evidence="3">
    <location>
        <begin position="156"/>
        <end position="179"/>
    </location>
</feature>
<dbReference type="InterPro" id="IPR018114">
    <property type="entry name" value="TRYPSIN_HIS"/>
</dbReference>
<dbReference type="CDD" id="cd00190">
    <property type="entry name" value="Tryp_SPc"/>
    <property type="match status" value="1"/>
</dbReference>
<dbReference type="SUPFAM" id="SSF50494">
    <property type="entry name" value="Trypsin-like serine proteases"/>
    <property type="match status" value="1"/>
</dbReference>
<reference evidence="5" key="1">
    <citation type="submission" date="2020-11" db="EMBL/GenBank/DDBJ databases">
        <authorList>
            <person name="Tran Van P."/>
        </authorList>
    </citation>
    <scope>NUCLEOTIDE SEQUENCE</scope>
</reference>
<dbReference type="PROSITE" id="PS50240">
    <property type="entry name" value="TRYPSIN_DOM"/>
    <property type="match status" value="1"/>
</dbReference>
<accession>A0A7R9FS71</accession>
<dbReference type="GO" id="GO:0006508">
    <property type="term" value="P:proteolysis"/>
    <property type="evidence" value="ECO:0007669"/>
    <property type="project" value="UniProtKB-KW"/>
</dbReference>
<evidence type="ECO:0000256" key="2">
    <source>
        <dbReference type="RuleBase" id="RU363034"/>
    </source>
</evidence>
<dbReference type="PRINTS" id="PR00722">
    <property type="entry name" value="CHYMOTRYPSIN"/>
</dbReference>
<dbReference type="PANTHER" id="PTHR24252">
    <property type="entry name" value="ACROSIN-RELATED"/>
    <property type="match status" value="1"/>
</dbReference>
<dbReference type="InterPro" id="IPR001254">
    <property type="entry name" value="Trypsin_dom"/>
</dbReference>
<dbReference type="InterPro" id="IPR033116">
    <property type="entry name" value="TRYPSIN_SER"/>
</dbReference>
<dbReference type="SMART" id="SM00020">
    <property type="entry name" value="Tryp_SPc"/>
    <property type="match status" value="1"/>
</dbReference>
<dbReference type="Gene3D" id="2.40.10.10">
    <property type="entry name" value="Trypsin-like serine proteases"/>
    <property type="match status" value="1"/>
</dbReference>
<keyword evidence="2" id="KW-0378">Hydrolase</keyword>
<evidence type="ECO:0000313" key="5">
    <source>
        <dbReference type="EMBL" id="CAD7253217.1"/>
    </source>
</evidence>
<dbReference type="OrthoDB" id="93664at2759"/>
<dbReference type="InterPro" id="IPR009003">
    <property type="entry name" value="Peptidase_S1_PA"/>
</dbReference>
<keyword evidence="2" id="KW-0720">Serine protease</keyword>
<dbReference type="FunFam" id="2.40.10.10:FF:000068">
    <property type="entry name" value="transmembrane protease serine 2"/>
    <property type="match status" value="1"/>
</dbReference>
<name>A0A7R9FS71_9CRUS</name>
<gene>
    <name evidence="5" type="ORF">DSTB1V02_LOCUS12967</name>
</gene>
<evidence type="ECO:0000256" key="1">
    <source>
        <dbReference type="ARBA" id="ARBA00023157"/>
    </source>
</evidence>
<evidence type="ECO:0000313" key="6">
    <source>
        <dbReference type="Proteomes" id="UP000677054"/>
    </source>
</evidence>
<dbReference type="GO" id="GO:0004252">
    <property type="term" value="F:serine-type endopeptidase activity"/>
    <property type="evidence" value="ECO:0007669"/>
    <property type="project" value="InterPro"/>
</dbReference>
<organism evidence="5">
    <name type="scientific">Darwinula stevensoni</name>
    <dbReference type="NCBI Taxonomy" id="69355"/>
    <lineage>
        <taxon>Eukaryota</taxon>
        <taxon>Metazoa</taxon>
        <taxon>Ecdysozoa</taxon>
        <taxon>Arthropoda</taxon>
        <taxon>Crustacea</taxon>
        <taxon>Oligostraca</taxon>
        <taxon>Ostracoda</taxon>
        <taxon>Podocopa</taxon>
        <taxon>Podocopida</taxon>
        <taxon>Darwinulocopina</taxon>
        <taxon>Darwinuloidea</taxon>
        <taxon>Darwinulidae</taxon>
        <taxon>Darwinula</taxon>
    </lineage>
</organism>
<feature type="non-terminal residue" evidence="5">
    <location>
        <position position="1"/>
    </location>
</feature>
<dbReference type="PROSITE" id="PS00135">
    <property type="entry name" value="TRYPSIN_SER"/>
    <property type="match status" value="1"/>
</dbReference>
<dbReference type="Proteomes" id="UP000677054">
    <property type="component" value="Unassembled WGS sequence"/>
</dbReference>
<feature type="domain" description="Peptidase S1" evidence="4">
    <location>
        <begin position="209"/>
        <end position="447"/>
    </location>
</feature>
<keyword evidence="1" id="KW-1015">Disulfide bond</keyword>